<dbReference type="Proteomes" id="UP000267128">
    <property type="component" value="Unassembled WGS sequence"/>
</dbReference>
<feature type="compositionally biased region" description="Basic and acidic residues" evidence="1">
    <location>
        <begin position="50"/>
        <end position="63"/>
    </location>
</feature>
<keyword evidence="3" id="KW-1185">Reference proteome</keyword>
<evidence type="ECO:0000313" key="3">
    <source>
        <dbReference type="Proteomes" id="UP000267128"/>
    </source>
</evidence>
<comment type="caution">
    <text evidence="2">The sequence shown here is derived from an EMBL/GenBank/DDBJ whole genome shotgun (WGS) entry which is preliminary data.</text>
</comment>
<reference evidence="2 3" key="1">
    <citation type="submission" date="2018-11" db="EMBL/GenBank/DDBJ databases">
        <authorList>
            <person name="Li F."/>
        </authorList>
    </citation>
    <scope>NUCLEOTIDE SEQUENCE [LARGE SCALE GENOMIC DNA]</scope>
    <source>
        <strain evidence="2 3">Gsoil 097</strain>
    </source>
</reference>
<sequence length="63" mass="7013">MTTLLRKLSTTRTATTPVEVRYNPDEKIAYVHENGVWVPSYESSAVGQSKKADLETGEDQKGQ</sequence>
<evidence type="ECO:0000313" key="2">
    <source>
        <dbReference type="EMBL" id="RNL62869.1"/>
    </source>
</evidence>
<evidence type="ECO:0000256" key="1">
    <source>
        <dbReference type="SAM" id="MobiDB-lite"/>
    </source>
</evidence>
<dbReference type="AlphaFoldDB" id="A0A3N0CHT1"/>
<dbReference type="RefSeq" id="WP_123228161.1">
    <property type="nucleotide sequence ID" value="NZ_RJSE01000007.1"/>
</dbReference>
<gene>
    <name evidence="2" type="ORF">EFK50_14140</name>
</gene>
<dbReference type="EMBL" id="RJSE01000007">
    <property type="protein sequence ID" value="RNL62869.1"/>
    <property type="molecule type" value="Genomic_DNA"/>
</dbReference>
<protein>
    <submittedName>
        <fullName evidence="2">Uncharacterized protein</fullName>
    </submittedName>
</protein>
<organism evidence="2 3">
    <name type="scientific">Nocardioides marmoriginsengisoli</name>
    <dbReference type="NCBI Taxonomy" id="661483"/>
    <lineage>
        <taxon>Bacteria</taxon>
        <taxon>Bacillati</taxon>
        <taxon>Actinomycetota</taxon>
        <taxon>Actinomycetes</taxon>
        <taxon>Propionibacteriales</taxon>
        <taxon>Nocardioidaceae</taxon>
        <taxon>Nocardioides</taxon>
    </lineage>
</organism>
<accession>A0A3N0CHT1</accession>
<name>A0A3N0CHT1_9ACTN</name>
<feature type="region of interest" description="Disordered" evidence="1">
    <location>
        <begin position="41"/>
        <end position="63"/>
    </location>
</feature>
<proteinExistence type="predicted"/>